<dbReference type="SUPFAM" id="SSF89946">
    <property type="entry name" value="Hypothetical protein VC0424"/>
    <property type="match status" value="1"/>
</dbReference>
<accession>A0A4R5TY81</accession>
<keyword evidence="4" id="KW-1185">Reference proteome</keyword>
<name>A0A4R5TY81_9GAMM</name>
<dbReference type="InterPro" id="IPR036701">
    <property type="entry name" value="RraB-like_sf"/>
</dbReference>
<proteinExistence type="predicted"/>
<dbReference type="EMBL" id="SMTF01000003">
    <property type="protein sequence ID" value="TDK26111.1"/>
    <property type="molecule type" value="Genomic_DNA"/>
</dbReference>
<gene>
    <name evidence="3" type="ORF">E2F46_05810</name>
</gene>
<dbReference type="Pfam" id="PF06877">
    <property type="entry name" value="RraB"/>
    <property type="match status" value="1"/>
</dbReference>
<protein>
    <submittedName>
        <fullName evidence="3">DUF695 domain-containing protein</fullName>
    </submittedName>
</protein>
<dbReference type="InterPro" id="IPR016097">
    <property type="entry name" value="DUF695"/>
</dbReference>
<evidence type="ECO:0000259" key="1">
    <source>
        <dbReference type="Pfam" id="PF05117"/>
    </source>
</evidence>
<dbReference type="Proteomes" id="UP000294796">
    <property type="component" value="Unassembled WGS sequence"/>
</dbReference>
<dbReference type="InterPro" id="IPR009671">
    <property type="entry name" value="RraB_dom"/>
</dbReference>
<feature type="domain" description="Regulator of ribonuclease activity B" evidence="2">
    <location>
        <begin position="146"/>
        <end position="245"/>
    </location>
</feature>
<feature type="domain" description="DUF695" evidence="1">
    <location>
        <begin position="4"/>
        <end position="136"/>
    </location>
</feature>
<organism evidence="3 4">
    <name type="scientific">Luteimonas aestuarii</name>
    <dbReference type="NCBI Taxonomy" id="453837"/>
    <lineage>
        <taxon>Bacteria</taxon>
        <taxon>Pseudomonadati</taxon>
        <taxon>Pseudomonadota</taxon>
        <taxon>Gammaproteobacteria</taxon>
        <taxon>Lysobacterales</taxon>
        <taxon>Lysobacteraceae</taxon>
        <taxon>Luteimonas</taxon>
    </lineage>
</organism>
<evidence type="ECO:0000313" key="4">
    <source>
        <dbReference type="Proteomes" id="UP000294796"/>
    </source>
</evidence>
<comment type="caution">
    <text evidence="3">The sequence shown here is derived from an EMBL/GenBank/DDBJ whole genome shotgun (WGS) entry which is preliminary data.</text>
</comment>
<dbReference type="RefSeq" id="WP_133321143.1">
    <property type="nucleotide sequence ID" value="NZ_SMTF01000003.1"/>
</dbReference>
<dbReference type="AlphaFoldDB" id="A0A4R5TY81"/>
<dbReference type="Pfam" id="PF05117">
    <property type="entry name" value="DUF695"/>
    <property type="match status" value="1"/>
</dbReference>
<evidence type="ECO:0000313" key="3">
    <source>
        <dbReference type="EMBL" id="TDK26111.1"/>
    </source>
</evidence>
<reference evidence="3 4" key="1">
    <citation type="submission" date="2019-03" db="EMBL/GenBank/DDBJ databases">
        <title>Luteimonas zhaokaii sp.nov., isolated from the rectal contents of Plateau pika in Yushu, Qinghai Province, China.</title>
        <authorList>
            <person name="Zhang G."/>
        </authorList>
    </citation>
    <scope>NUCLEOTIDE SEQUENCE [LARGE SCALE GENOMIC DNA]</scope>
    <source>
        <strain evidence="3 4">B9</strain>
    </source>
</reference>
<sequence length="256" mass="28912">MDGRWEFYFLLVGDQPASIFVDLARIDHAPLAGFPVMAHVSVEMRQPREDGLSSAEEFDELVMLENTLIQALERAGDAIYVGRNTSSGRRDFYFYAREGIGWDARVAVEMARAPAYRYESGQCADAGWSVYREFLYPGPVELQRIGNRSVCDALEREGDDLEEAREIDHWAYFPDASRRNAFVADAVGLGYALRERHDSGDVEGEKFMARVFRKDAPAHAAIDDICLPLHDLAQEHDGRYDGWECEIVRANAAPLQ</sequence>
<dbReference type="OrthoDB" id="7839302at2"/>
<evidence type="ECO:0000259" key="2">
    <source>
        <dbReference type="Pfam" id="PF06877"/>
    </source>
</evidence>
<dbReference type="Gene3D" id="3.30.70.970">
    <property type="entry name" value="RraB-like"/>
    <property type="match status" value="1"/>
</dbReference>